<dbReference type="Gene3D" id="2.30.110.10">
    <property type="entry name" value="Electron Transport, Fmn-binding Protein, Chain A"/>
    <property type="match status" value="1"/>
</dbReference>
<dbReference type="Proteomes" id="UP001242480">
    <property type="component" value="Unassembled WGS sequence"/>
</dbReference>
<protein>
    <submittedName>
        <fullName evidence="4">Heme iron utilization protein</fullName>
    </submittedName>
</protein>
<dbReference type="Pfam" id="PF01243">
    <property type="entry name" value="PNPOx_N"/>
    <property type="match status" value="1"/>
</dbReference>
<evidence type="ECO:0000259" key="2">
    <source>
        <dbReference type="Pfam" id="PF01243"/>
    </source>
</evidence>
<dbReference type="InterPro" id="IPR011576">
    <property type="entry name" value="Pyridox_Oxase_N"/>
</dbReference>
<comment type="caution">
    <text evidence="4">The sequence shown here is derived from an EMBL/GenBank/DDBJ whole genome shotgun (WGS) entry which is preliminary data.</text>
</comment>
<evidence type="ECO:0000259" key="3">
    <source>
        <dbReference type="Pfam" id="PF10615"/>
    </source>
</evidence>
<organism evidence="4 5">
    <name type="scientific">Labrys wisconsinensis</name>
    <dbReference type="NCBI Taxonomy" id="425677"/>
    <lineage>
        <taxon>Bacteria</taxon>
        <taxon>Pseudomonadati</taxon>
        <taxon>Pseudomonadota</taxon>
        <taxon>Alphaproteobacteria</taxon>
        <taxon>Hyphomicrobiales</taxon>
        <taxon>Xanthobacteraceae</taxon>
        <taxon>Labrys</taxon>
    </lineage>
</organism>
<dbReference type="InterPro" id="IPR012349">
    <property type="entry name" value="Split_barrel_FMN-bd"/>
</dbReference>
<dbReference type="SUPFAM" id="SSF50475">
    <property type="entry name" value="FMN-binding split barrel"/>
    <property type="match status" value="1"/>
</dbReference>
<dbReference type="EMBL" id="JAUSVX010000001">
    <property type="protein sequence ID" value="MDQ0467315.1"/>
    <property type="molecule type" value="Genomic_DNA"/>
</dbReference>
<dbReference type="Pfam" id="PF10615">
    <property type="entry name" value="DUF2470"/>
    <property type="match status" value="1"/>
</dbReference>
<feature type="domain" description="Pyridoxamine 5'-phosphate oxidase N-terminal" evidence="2">
    <location>
        <begin position="26"/>
        <end position="148"/>
    </location>
</feature>
<sequence length="257" mass="26631">MDQPDTVRQPGQEPLATQPADFDPVPEARMLLRTVRAGALATLAAGSGHPFASLVSVATAVDGTPLLLLSGLSAHTSNIAADARVSLLLAEGGKGDPLAHARLTVIGRAARSEDAGDRARFLARHPKSALYADFPDFAVFRIAVEGGHLNGGFARAARLSREELVLDLAGAQALAAGEAGAVAHMNEDHADAVRLYATALLGRPDGPWRLTGLDPEGCDLALGDQTARLLFPRPVAGPGELRAVLVELAKAARAKTA</sequence>
<proteinExistence type="predicted"/>
<dbReference type="RefSeq" id="WP_307266757.1">
    <property type="nucleotide sequence ID" value="NZ_JAUSVX010000001.1"/>
</dbReference>
<feature type="region of interest" description="Disordered" evidence="1">
    <location>
        <begin position="1"/>
        <end position="23"/>
    </location>
</feature>
<reference evidence="4 5" key="1">
    <citation type="submission" date="2023-07" db="EMBL/GenBank/DDBJ databases">
        <title>Genomic Encyclopedia of Type Strains, Phase IV (KMG-IV): sequencing the most valuable type-strain genomes for metagenomic binning, comparative biology and taxonomic classification.</title>
        <authorList>
            <person name="Goeker M."/>
        </authorList>
    </citation>
    <scope>NUCLEOTIDE SEQUENCE [LARGE SCALE GENOMIC DNA]</scope>
    <source>
        <strain evidence="4 5">DSM 19619</strain>
    </source>
</reference>
<evidence type="ECO:0000256" key="1">
    <source>
        <dbReference type="SAM" id="MobiDB-lite"/>
    </source>
</evidence>
<keyword evidence="5" id="KW-1185">Reference proteome</keyword>
<name>A0ABU0IZ74_9HYPH</name>
<feature type="domain" description="DUF2470" evidence="3">
    <location>
        <begin position="179"/>
        <end position="248"/>
    </location>
</feature>
<dbReference type="InterPro" id="IPR019595">
    <property type="entry name" value="DUF2470"/>
</dbReference>
<evidence type="ECO:0000313" key="5">
    <source>
        <dbReference type="Proteomes" id="UP001242480"/>
    </source>
</evidence>
<accession>A0ABU0IZ74</accession>
<evidence type="ECO:0000313" key="4">
    <source>
        <dbReference type="EMBL" id="MDQ0467315.1"/>
    </source>
</evidence>
<dbReference type="Gene3D" id="3.20.180.10">
    <property type="entry name" value="PNP-oxidase-like"/>
    <property type="match status" value="1"/>
</dbReference>
<dbReference type="InterPro" id="IPR037119">
    <property type="entry name" value="Haem_oxidase_HugZ-like_sf"/>
</dbReference>
<dbReference type="PANTHER" id="PTHR13343">
    <property type="entry name" value="CREG1 PROTEIN"/>
    <property type="match status" value="1"/>
</dbReference>
<gene>
    <name evidence="4" type="ORF">QO011_000310</name>
</gene>
<dbReference type="PANTHER" id="PTHR13343:SF17">
    <property type="entry name" value="CELLULAR REPRESSOR OF E1A-STIMULATED GENES, ISOFORM A"/>
    <property type="match status" value="1"/>
</dbReference>